<keyword evidence="6 8" id="KW-1133">Transmembrane helix</keyword>
<dbReference type="AlphaFoldDB" id="A0A7W8L2G1"/>
<evidence type="ECO:0000256" key="1">
    <source>
        <dbReference type="ARBA" id="ARBA00004429"/>
    </source>
</evidence>
<evidence type="ECO:0000256" key="6">
    <source>
        <dbReference type="ARBA" id="ARBA00022989"/>
    </source>
</evidence>
<proteinExistence type="predicted"/>
<feature type="transmembrane region" description="Helical" evidence="8">
    <location>
        <begin position="982"/>
        <end position="1007"/>
    </location>
</feature>
<keyword evidence="2" id="KW-0813">Transport</keyword>
<dbReference type="SUPFAM" id="SSF82714">
    <property type="entry name" value="Multidrug efflux transporter AcrB TolC docking domain, DN and DC subdomains"/>
    <property type="match status" value="2"/>
</dbReference>
<protein>
    <submittedName>
        <fullName evidence="9">Multidrug efflux pump</fullName>
    </submittedName>
</protein>
<gene>
    <name evidence="9" type="ORF">HDG41_001271</name>
</gene>
<dbReference type="Pfam" id="PF00873">
    <property type="entry name" value="ACR_tran"/>
    <property type="match status" value="2"/>
</dbReference>
<dbReference type="GO" id="GO:0005886">
    <property type="term" value="C:plasma membrane"/>
    <property type="evidence" value="ECO:0007669"/>
    <property type="project" value="UniProtKB-SubCell"/>
</dbReference>
<dbReference type="FunFam" id="3.30.70.1430:FF:000001">
    <property type="entry name" value="Efflux pump membrane transporter"/>
    <property type="match status" value="1"/>
</dbReference>
<evidence type="ECO:0000313" key="9">
    <source>
        <dbReference type="EMBL" id="MBB5399232.1"/>
    </source>
</evidence>
<dbReference type="SUPFAM" id="SSF82693">
    <property type="entry name" value="Multidrug efflux transporter AcrB pore domain, PN1, PN2, PC1 and PC2 subdomains"/>
    <property type="match status" value="4"/>
</dbReference>
<feature type="transmembrane region" description="Helical" evidence="8">
    <location>
        <begin position="337"/>
        <end position="353"/>
    </location>
</feature>
<comment type="subcellular location">
    <subcellularLocation>
        <location evidence="1">Cell inner membrane</location>
        <topology evidence="1">Multi-pass membrane protein</topology>
    </subcellularLocation>
</comment>
<evidence type="ECO:0000256" key="7">
    <source>
        <dbReference type="ARBA" id="ARBA00023136"/>
    </source>
</evidence>
<evidence type="ECO:0000256" key="3">
    <source>
        <dbReference type="ARBA" id="ARBA00022475"/>
    </source>
</evidence>
<keyword evidence="4" id="KW-0997">Cell inner membrane</keyword>
<feature type="transmembrane region" description="Helical" evidence="8">
    <location>
        <begin position="932"/>
        <end position="949"/>
    </location>
</feature>
<keyword evidence="5 8" id="KW-0812">Transmembrane</keyword>
<dbReference type="PRINTS" id="PR00702">
    <property type="entry name" value="ACRIFLAVINRP"/>
</dbReference>
<dbReference type="Gene3D" id="3.30.70.1440">
    <property type="entry name" value="Multidrug efflux transporter AcrB pore domain"/>
    <property type="match status" value="1"/>
</dbReference>
<dbReference type="RefSeq" id="WP_184225582.1">
    <property type="nucleotide sequence ID" value="NZ_JACHDE010000002.1"/>
</dbReference>
<feature type="transmembrane region" description="Helical" evidence="8">
    <location>
        <begin position="463"/>
        <end position="481"/>
    </location>
</feature>
<dbReference type="PANTHER" id="PTHR32063:SF34">
    <property type="entry name" value="MULTIDRUG RESISTANCE PROTEIN MDTC"/>
    <property type="match status" value="1"/>
</dbReference>
<name>A0A7W8L2G1_9BURK</name>
<comment type="caution">
    <text evidence="9">The sequence shown here is derived from an EMBL/GenBank/DDBJ whole genome shotgun (WGS) entry which is preliminary data.</text>
</comment>
<organism evidence="9 10">
    <name type="scientific">Paraburkholderia youngii</name>
    <dbReference type="NCBI Taxonomy" id="2782701"/>
    <lineage>
        <taxon>Bacteria</taxon>
        <taxon>Pseudomonadati</taxon>
        <taxon>Pseudomonadota</taxon>
        <taxon>Betaproteobacteria</taxon>
        <taxon>Burkholderiales</taxon>
        <taxon>Burkholderiaceae</taxon>
        <taxon>Paraburkholderia</taxon>
    </lineage>
</organism>
<feature type="transmembrane region" description="Helical" evidence="8">
    <location>
        <begin position="1028"/>
        <end position="1047"/>
    </location>
</feature>
<feature type="transmembrane region" description="Helical" evidence="8">
    <location>
        <begin position="360"/>
        <end position="381"/>
    </location>
</feature>
<feature type="transmembrane region" description="Helical" evidence="8">
    <location>
        <begin position="1059"/>
        <end position="1085"/>
    </location>
</feature>
<dbReference type="Gene3D" id="3.30.70.1430">
    <property type="entry name" value="Multidrug efflux transporter AcrB pore domain"/>
    <property type="match status" value="2"/>
</dbReference>
<accession>A0A7W8L2G1</accession>
<reference evidence="9 10" key="1">
    <citation type="submission" date="2020-08" db="EMBL/GenBank/DDBJ databases">
        <title>Genomic Encyclopedia of Type Strains, Phase IV (KMG-V): Genome sequencing to study the core and pangenomes of soil and plant-associated prokaryotes.</title>
        <authorList>
            <person name="Whitman W."/>
        </authorList>
    </citation>
    <scope>NUCLEOTIDE SEQUENCE [LARGE SCALE GENOMIC DNA]</scope>
    <source>
        <strain evidence="9 10">JPY162</strain>
    </source>
</reference>
<evidence type="ECO:0000313" key="10">
    <source>
        <dbReference type="Proteomes" id="UP000592820"/>
    </source>
</evidence>
<evidence type="ECO:0000256" key="8">
    <source>
        <dbReference type="SAM" id="Phobius"/>
    </source>
</evidence>
<dbReference type="Proteomes" id="UP000592820">
    <property type="component" value="Unassembled WGS sequence"/>
</dbReference>
<dbReference type="Gene3D" id="3.30.2090.10">
    <property type="entry name" value="Multidrug efflux transporter AcrB TolC docking domain, DN and DC subdomains"/>
    <property type="match status" value="2"/>
</dbReference>
<dbReference type="InterPro" id="IPR027463">
    <property type="entry name" value="AcrB_DN_DC_subdom"/>
</dbReference>
<feature type="transmembrane region" description="Helical" evidence="8">
    <location>
        <begin position="431"/>
        <end position="451"/>
    </location>
</feature>
<dbReference type="Gene3D" id="3.30.70.1320">
    <property type="entry name" value="Multidrug efflux transporter AcrB pore domain like"/>
    <property type="match status" value="1"/>
</dbReference>
<keyword evidence="3" id="KW-1003">Cell membrane</keyword>
<feature type="transmembrane region" description="Helical" evidence="8">
    <location>
        <begin position="530"/>
        <end position="549"/>
    </location>
</feature>
<dbReference type="Gene3D" id="1.20.1640.10">
    <property type="entry name" value="Multidrug efflux transporter AcrB transmembrane domain"/>
    <property type="match status" value="3"/>
</dbReference>
<dbReference type="GO" id="GO:0042910">
    <property type="term" value="F:xenobiotic transmembrane transporter activity"/>
    <property type="evidence" value="ECO:0007669"/>
    <property type="project" value="TreeGrafter"/>
</dbReference>
<dbReference type="SUPFAM" id="SSF82866">
    <property type="entry name" value="Multidrug efflux transporter AcrB transmembrane domain"/>
    <property type="match status" value="2"/>
</dbReference>
<dbReference type="FunFam" id="1.20.1640.10:FF:000001">
    <property type="entry name" value="Efflux pump membrane transporter"/>
    <property type="match status" value="1"/>
</dbReference>
<sequence>MNLSRPFISRPVATTLLAIGIALSGVFAFTKLPVAPLPQVDFPTISVQATLPGASPETVATSVASPLERHLGSIADVTEMTSQSSVGSTRITMQFGLNRDIDGAARDVQAAINAARADLPASLRSNPTYHKVNPADAPILILALTSSTRTPGQLYDSAATVLQQSLSQVQGVGEVDVSGSANPAVRVELTPHALSHYGIGLEDVRAALASANANSPKGAIEFGENRVQLYTNDQATKASQYKDLVIAYRNGAPVKLADMGEVVDSVEDLRNLGLFNGKHAVLVILYRQPGANIIETVDRVKAMLPQLHASLPADVEISPTSDRSTTIRASLKDTQRTLVIAVALVVMVVFLFLRNWRATLIPSVAVPISIIGTFGAMYLMGFSLDNLSLMALTIATGFVVDDAIVVLENISRHIEDGVPRMKAAFLGAREVGFTVMSISISLVAVFLPILLMGGIVGRLFREFALTLSLAIAVSLIVSLTLTPMMCSRLLREPHEKQQESRLGRWLERGFTSMQRGYERTLGWALRHPRLILLVLLLTIGLNVALYIIVPKGFFPQQDTGRMIGGIQADQSTSFQAMKGKFSQMMDIVSKNPAVDSVVGFTGGRQTNSGFMFLSLKPKSERKLSADQVIQQLRAPLGDVAGARTFLQAVQDIRVGGRQSNAQYQFTLLADSTPDLYKWGPKLTEALQARKELADVNSDQQQGGLEAMVTIDRATAARLGIKPSQIDNTLYDAFGQRQVSTIYNPLNQYHVVMEVAPRYWESPEMLSQIYVSTSGGSASGAQTTNAPAGTVTKATSTAATTSGAATGGTAATTATSAASIAADSARNQAINSIAASGKSSASSGSPVSIAKETMVPLSAIASFGPGTTPLSVNHQSQFVASTISFNLPPGVSLSTATQVIYDTMAEIGMPATIHGSFQGTAQAFQQSMSDQPILILAALAAVYIVLGILYESYIHPLTILSTLPSAGVGALLALLLFNTEFSIIALIGVILLIGIVKKNAIMMVDFAIDASRKGLSSRDAIYQACLLRFRPIMMTTFAAMLGALPLAFGSGEGAEMRAPLGISIVGGLIVSQMLTLYTTPVVYLYLDRIRVRWEARKARRTGGAAPTSS</sequence>
<evidence type="ECO:0000256" key="2">
    <source>
        <dbReference type="ARBA" id="ARBA00022448"/>
    </source>
</evidence>
<dbReference type="InterPro" id="IPR001036">
    <property type="entry name" value="Acrflvin-R"/>
</dbReference>
<evidence type="ECO:0000256" key="4">
    <source>
        <dbReference type="ARBA" id="ARBA00022519"/>
    </source>
</evidence>
<dbReference type="EMBL" id="JACHDE010000002">
    <property type="protein sequence ID" value="MBB5399232.1"/>
    <property type="molecule type" value="Genomic_DNA"/>
</dbReference>
<evidence type="ECO:0000256" key="5">
    <source>
        <dbReference type="ARBA" id="ARBA00022692"/>
    </source>
</evidence>
<keyword evidence="7 8" id="KW-0472">Membrane</keyword>
<dbReference type="PANTHER" id="PTHR32063">
    <property type="match status" value="1"/>
</dbReference>